<sequence>MPFPVTPSQTPSNTPTISLTPSITATITPSLTPCPYVCCLPKMFPTSFPAAYVSQFMYLPDDTILVMTNTDNVLGLPNYGVFRMDTCGNLLNRYRIPNLFGSSGGNGGFATQSDGKIVVGMGRQTFRIKSDYSDVDTTFVSGYTDGNFGITGVICNDLDEILLVGQMGSNWTYSAGTINYNTNIYKLQPNGLPDNTFSGKTITGLGGGADDSEIKKDYNTNKFILDGTSTTFGSSVYQGVVRLNNDFSIDTTFRAAGFSPSGIDGGLVYSVEPLSNGQYLAGGAIINYSGFSNQDFLIRLNNDGSLDTSFVSGLSSLPLTYISDIVVQSTGRIVIAPTGIGPVRLLNNGGIDTTFVSGTTNGSTVSLMLYPNDALLVGGYFSTYNSQSYNKLVKLDEDGELNMCPEPSSTPTNTPTPTITPTRTPTNTPTQTPGLPPSPTITSTPTRTPQLTPTNTPSPSSTRAILCAEYYVVPDFGQTMEWYNCEGNFQSQVVSGGTPYYIPCAQIGTVVVSGVINQGAAC</sequence>
<organism evidence="2">
    <name type="scientific">uncultured Caudovirales phage</name>
    <dbReference type="NCBI Taxonomy" id="2100421"/>
    <lineage>
        <taxon>Viruses</taxon>
        <taxon>Duplodnaviria</taxon>
        <taxon>Heunggongvirae</taxon>
        <taxon>Uroviricota</taxon>
        <taxon>Caudoviricetes</taxon>
        <taxon>Peduoviridae</taxon>
        <taxon>Maltschvirus</taxon>
        <taxon>Maltschvirus maltsch</taxon>
    </lineage>
</organism>
<reference evidence="2" key="1">
    <citation type="submission" date="2020-04" db="EMBL/GenBank/DDBJ databases">
        <authorList>
            <person name="Chiriac C."/>
            <person name="Salcher M."/>
            <person name="Ghai R."/>
            <person name="Kavagutti S V."/>
        </authorList>
    </citation>
    <scope>NUCLEOTIDE SEQUENCE</scope>
</reference>
<protein>
    <submittedName>
        <fullName evidence="2">Delta-60 repeat</fullName>
    </submittedName>
</protein>
<proteinExistence type="predicted"/>
<evidence type="ECO:0000256" key="1">
    <source>
        <dbReference type="SAM" id="MobiDB-lite"/>
    </source>
</evidence>
<dbReference type="InterPro" id="IPR013431">
    <property type="entry name" value="Delta_60_rpt"/>
</dbReference>
<accession>A0A6J5M436</accession>
<gene>
    <name evidence="2" type="ORF">UFOVP424_37</name>
</gene>
<feature type="compositionally biased region" description="Low complexity" evidence="1">
    <location>
        <begin position="405"/>
        <end position="433"/>
    </location>
</feature>
<dbReference type="Gene3D" id="2.80.10.50">
    <property type="match status" value="1"/>
</dbReference>
<name>A0A6J5M436_9CAUD</name>
<feature type="region of interest" description="Disordered" evidence="1">
    <location>
        <begin position="401"/>
        <end position="460"/>
    </location>
</feature>
<evidence type="ECO:0000313" key="2">
    <source>
        <dbReference type="EMBL" id="CAB4141755.1"/>
    </source>
</evidence>
<feature type="compositionally biased region" description="Low complexity" evidence="1">
    <location>
        <begin position="440"/>
        <end position="460"/>
    </location>
</feature>
<dbReference type="EMBL" id="LR796395">
    <property type="protein sequence ID" value="CAB4141755.1"/>
    <property type="molecule type" value="Genomic_DNA"/>
</dbReference>
<dbReference type="Pfam" id="PF17164">
    <property type="entry name" value="DUF5122"/>
    <property type="match status" value="2"/>
</dbReference>